<evidence type="ECO:0000313" key="1">
    <source>
        <dbReference type="EMBL" id="PKK59894.1"/>
    </source>
</evidence>
<name>A0A2N1ME33_9GLOM</name>
<protein>
    <submittedName>
        <fullName evidence="1">Uncharacterized protein</fullName>
    </submittedName>
</protein>
<dbReference type="OrthoDB" id="2404782at2759"/>
<dbReference type="AlphaFoldDB" id="A0A2N1ME33"/>
<comment type="caution">
    <text evidence="1">The sequence shown here is derived from an EMBL/GenBank/DDBJ whole genome shotgun (WGS) entry which is preliminary data.</text>
</comment>
<dbReference type="VEuPathDB" id="FungiDB:FUN_002029"/>
<dbReference type="Proteomes" id="UP000233469">
    <property type="component" value="Unassembled WGS sequence"/>
</dbReference>
<evidence type="ECO:0000313" key="2">
    <source>
        <dbReference type="Proteomes" id="UP000233469"/>
    </source>
</evidence>
<reference evidence="1 2" key="1">
    <citation type="submission" date="2016-04" db="EMBL/GenBank/DDBJ databases">
        <title>Genome analyses suggest a sexual origin of heterokaryosis in a supposedly ancient asexual fungus.</title>
        <authorList>
            <person name="Ropars J."/>
            <person name="Sedzielewska K."/>
            <person name="Noel J."/>
            <person name="Charron P."/>
            <person name="Farinelli L."/>
            <person name="Marton T."/>
            <person name="Kruger M."/>
            <person name="Pelin A."/>
            <person name="Brachmann A."/>
            <person name="Corradi N."/>
        </authorList>
    </citation>
    <scope>NUCLEOTIDE SEQUENCE [LARGE SCALE GENOMIC DNA]</scope>
    <source>
        <strain evidence="1 2">C2</strain>
    </source>
</reference>
<reference evidence="1 2" key="2">
    <citation type="submission" date="2017-10" db="EMBL/GenBank/DDBJ databases">
        <title>Extensive intraspecific genome diversity in a model arbuscular mycorrhizal fungus.</title>
        <authorList>
            <person name="Chen E.C.H."/>
            <person name="Morin E."/>
            <person name="Baudet D."/>
            <person name="Noel J."/>
            <person name="Ndikumana S."/>
            <person name="Charron P."/>
            <person name="St-Onge C."/>
            <person name="Giorgi J."/>
            <person name="Grigoriev I.V."/>
            <person name="Roux C."/>
            <person name="Martin F.M."/>
            <person name="Corradi N."/>
        </authorList>
    </citation>
    <scope>NUCLEOTIDE SEQUENCE [LARGE SCALE GENOMIC DNA]</scope>
    <source>
        <strain evidence="1 2">C2</strain>
    </source>
</reference>
<proteinExistence type="predicted"/>
<sequence>MTGTADNDISASLSVPSSNCTSVDFLPSTTASALLYDNIQQSFYTFTLRNCYFLLDPAPDLDNCYTIYTNSSLLSINRIPSHTWRKYFNKLRQLLLMQRVTSLARWLSSHRNNRRTHTFIQFRYRQSCFYLGLYFGCPHCKTPAAYIMFRFHHACYIHNKKLI</sequence>
<gene>
    <name evidence="1" type="ORF">RhiirC2_794143</name>
</gene>
<accession>A0A2N1ME33</accession>
<organism evidence="1 2">
    <name type="scientific">Rhizophagus irregularis</name>
    <dbReference type="NCBI Taxonomy" id="588596"/>
    <lineage>
        <taxon>Eukaryota</taxon>
        <taxon>Fungi</taxon>
        <taxon>Fungi incertae sedis</taxon>
        <taxon>Mucoromycota</taxon>
        <taxon>Glomeromycotina</taxon>
        <taxon>Glomeromycetes</taxon>
        <taxon>Glomerales</taxon>
        <taxon>Glomeraceae</taxon>
        <taxon>Rhizophagus</taxon>
    </lineage>
</organism>
<dbReference type="EMBL" id="LLXL01002820">
    <property type="protein sequence ID" value="PKK59894.1"/>
    <property type="molecule type" value="Genomic_DNA"/>
</dbReference>